<evidence type="ECO:0000313" key="1">
    <source>
        <dbReference type="EMBL" id="GGH73121.1"/>
    </source>
</evidence>
<keyword evidence="2" id="KW-1185">Reference proteome</keyword>
<accession>A0A917IZB3</accession>
<comment type="caution">
    <text evidence="1">The sequence shown here is derived from an EMBL/GenBank/DDBJ whole genome shotgun (WGS) entry which is preliminary data.</text>
</comment>
<proteinExistence type="predicted"/>
<organism evidence="1 2">
    <name type="scientific">Filimonas zeae</name>
    <dbReference type="NCBI Taxonomy" id="1737353"/>
    <lineage>
        <taxon>Bacteria</taxon>
        <taxon>Pseudomonadati</taxon>
        <taxon>Bacteroidota</taxon>
        <taxon>Chitinophagia</taxon>
        <taxon>Chitinophagales</taxon>
        <taxon>Chitinophagaceae</taxon>
        <taxon>Filimonas</taxon>
    </lineage>
</organism>
<reference evidence="1" key="2">
    <citation type="submission" date="2020-09" db="EMBL/GenBank/DDBJ databases">
        <authorList>
            <person name="Sun Q."/>
            <person name="Zhou Y."/>
        </authorList>
    </citation>
    <scope>NUCLEOTIDE SEQUENCE</scope>
    <source>
        <strain evidence="1">CGMCC 1.15290</strain>
    </source>
</reference>
<dbReference type="AlphaFoldDB" id="A0A917IZB3"/>
<sequence>MHKYYYRKAYNSGEALIEFYKGTESDGILSNVFNALSSVRPTISNICELWKNNEMIVDVNSDLGHFLLQKDVHNHSRIVFRRNAGSIDKIDQLLAANPMFERAC</sequence>
<name>A0A917IZB3_9BACT</name>
<reference evidence="1" key="1">
    <citation type="journal article" date="2014" name="Int. J. Syst. Evol. Microbiol.">
        <title>Complete genome sequence of Corynebacterium casei LMG S-19264T (=DSM 44701T), isolated from a smear-ripened cheese.</title>
        <authorList>
            <consortium name="US DOE Joint Genome Institute (JGI-PGF)"/>
            <person name="Walter F."/>
            <person name="Albersmeier A."/>
            <person name="Kalinowski J."/>
            <person name="Ruckert C."/>
        </authorList>
    </citation>
    <scope>NUCLEOTIDE SEQUENCE</scope>
    <source>
        <strain evidence="1">CGMCC 1.15290</strain>
    </source>
</reference>
<dbReference type="RefSeq" id="WP_188954455.1">
    <property type="nucleotide sequence ID" value="NZ_BMIB01000003.1"/>
</dbReference>
<gene>
    <name evidence="1" type="ORF">GCM10011379_34290</name>
</gene>
<protein>
    <submittedName>
        <fullName evidence="1">Uncharacterized protein</fullName>
    </submittedName>
</protein>
<evidence type="ECO:0000313" key="2">
    <source>
        <dbReference type="Proteomes" id="UP000627292"/>
    </source>
</evidence>
<dbReference type="Proteomes" id="UP000627292">
    <property type="component" value="Unassembled WGS sequence"/>
</dbReference>
<dbReference type="EMBL" id="BMIB01000003">
    <property type="protein sequence ID" value="GGH73121.1"/>
    <property type="molecule type" value="Genomic_DNA"/>
</dbReference>